<dbReference type="GO" id="GO:0008810">
    <property type="term" value="F:cellulase activity"/>
    <property type="evidence" value="ECO:0007669"/>
    <property type="project" value="UniProtKB-EC"/>
</dbReference>
<feature type="transmembrane region" description="Helical" evidence="10">
    <location>
        <begin position="30"/>
        <end position="50"/>
    </location>
</feature>
<reference evidence="12 13" key="1">
    <citation type="submission" date="2019-10" db="EMBL/GenBank/DDBJ databases">
        <title>Glycomyces albidus sp. nov., a novel actinomycete isolated from rhizosphere soil of wheat (Triticum aestivum L.).</title>
        <authorList>
            <person name="Qian L."/>
        </authorList>
    </citation>
    <scope>NUCLEOTIDE SEQUENCE [LARGE SCALE GENOMIC DNA]</scope>
    <source>
        <strain evidence="12 13">NEAU-7082</strain>
    </source>
</reference>
<dbReference type="SUPFAM" id="SSF51445">
    <property type="entry name" value="(Trans)glycosidases"/>
    <property type="match status" value="1"/>
</dbReference>
<evidence type="ECO:0000256" key="6">
    <source>
        <dbReference type="ARBA" id="ARBA00023295"/>
    </source>
</evidence>
<dbReference type="PANTHER" id="PTHR34142:SF1">
    <property type="entry name" value="GLYCOSIDE HYDROLASE FAMILY 5 DOMAIN-CONTAINING PROTEIN"/>
    <property type="match status" value="1"/>
</dbReference>
<feature type="region of interest" description="Disordered" evidence="9">
    <location>
        <begin position="155"/>
        <end position="182"/>
    </location>
</feature>
<comment type="catalytic activity">
    <reaction evidence="1 8">
        <text>Endohydrolysis of (1-&gt;4)-beta-D-glucosidic linkages in cellulose, lichenin and cereal beta-D-glucans.</text>
        <dbReference type="EC" id="3.2.1.4"/>
    </reaction>
</comment>
<dbReference type="Proteomes" id="UP000477750">
    <property type="component" value="Unassembled WGS sequence"/>
</dbReference>
<evidence type="ECO:0000259" key="11">
    <source>
        <dbReference type="PROSITE" id="PS51173"/>
    </source>
</evidence>
<dbReference type="SUPFAM" id="SSF49384">
    <property type="entry name" value="Carbohydrate-binding domain"/>
    <property type="match status" value="1"/>
</dbReference>
<dbReference type="InterPro" id="IPR001547">
    <property type="entry name" value="Glyco_hydro_5"/>
</dbReference>
<evidence type="ECO:0000256" key="7">
    <source>
        <dbReference type="ARBA" id="ARBA00023326"/>
    </source>
</evidence>
<feature type="domain" description="CBM2" evidence="11">
    <location>
        <begin position="52"/>
        <end position="159"/>
    </location>
</feature>
<dbReference type="InterPro" id="IPR018087">
    <property type="entry name" value="Glyco_hydro_5_CS"/>
</dbReference>
<keyword evidence="7 8" id="KW-0624">Polysaccharide degradation</keyword>
<dbReference type="InterPro" id="IPR008965">
    <property type="entry name" value="CBM2/CBM3_carb-bd_dom_sf"/>
</dbReference>
<keyword evidence="5 8" id="KW-0119">Carbohydrate metabolism</keyword>
<dbReference type="InterPro" id="IPR012291">
    <property type="entry name" value="CBM2_carb-bd_dom_sf"/>
</dbReference>
<evidence type="ECO:0000313" key="13">
    <source>
        <dbReference type="Proteomes" id="UP000477750"/>
    </source>
</evidence>
<evidence type="ECO:0000256" key="10">
    <source>
        <dbReference type="SAM" id="Phobius"/>
    </source>
</evidence>
<dbReference type="GO" id="GO:0030245">
    <property type="term" value="P:cellulose catabolic process"/>
    <property type="evidence" value="ECO:0007669"/>
    <property type="project" value="UniProtKB-KW"/>
</dbReference>
<dbReference type="PROSITE" id="PS00659">
    <property type="entry name" value="GLYCOSYL_HYDROL_F5"/>
    <property type="match status" value="1"/>
</dbReference>
<dbReference type="InterPro" id="IPR001919">
    <property type="entry name" value="CBD2"/>
</dbReference>
<dbReference type="PANTHER" id="PTHR34142">
    <property type="entry name" value="ENDO-BETA-1,4-GLUCANASE A"/>
    <property type="match status" value="1"/>
</dbReference>
<proteinExistence type="inferred from homology"/>
<feature type="compositionally biased region" description="Low complexity" evidence="9">
    <location>
        <begin position="161"/>
        <end position="170"/>
    </location>
</feature>
<keyword evidence="10" id="KW-0472">Membrane</keyword>
<keyword evidence="13" id="KW-1185">Reference proteome</keyword>
<dbReference type="SMART" id="SM00637">
    <property type="entry name" value="CBD_II"/>
    <property type="match status" value="1"/>
</dbReference>
<evidence type="ECO:0000256" key="9">
    <source>
        <dbReference type="SAM" id="MobiDB-lite"/>
    </source>
</evidence>
<evidence type="ECO:0000256" key="8">
    <source>
        <dbReference type="RuleBase" id="RU361153"/>
    </source>
</evidence>
<dbReference type="Gene3D" id="3.20.20.80">
    <property type="entry name" value="Glycosidases"/>
    <property type="match status" value="1"/>
</dbReference>
<gene>
    <name evidence="12" type="ORF">GFD30_03905</name>
</gene>
<evidence type="ECO:0000256" key="1">
    <source>
        <dbReference type="ARBA" id="ARBA00000966"/>
    </source>
</evidence>
<dbReference type="Gene3D" id="2.60.40.290">
    <property type="match status" value="1"/>
</dbReference>
<protein>
    <recommendedName>
        <fullName evidence="8">Endoglucanase</fullName>
        <ecNumber evidence="8">3.2.1.4</ecNumber>
    </recommendedName>
</protein>
<dbReference type="EC" id="3.2.1.4" evidence="8"/>
<dbReference type="Pfam" id="PF00150">
    <property type="entry name" value="Cellulase"/>
    <property type="match status" value="1"/>
</dbReference>
<evidence type="ECO:0000256" key="5">
    <source>
        <dbReference type="ARBA" id="ARBA00023277"/>
    </source>
</evidence>
<comment type="caution">
    <text evidence="12">The sequence shown here is derived from an EMBL/GenBank/DDBJ whole genome shotgun (WGS) entry which is preliminary data.</text>
</comment>
<keyword evidence="2" id="KW-0732">Signal</keyword>
<evidence type="ECO:0000313" key="12">
    <source>
        <dbReference type="EMBL" id="MQM24729.1"/>
    </source>
</evidence>
<keyword evidence="4 8" id="KW-0136">Cellulose degradation</keyword>
<evidence type="ECO:0000256" key="2">
    <source>
        <dbReference type="ARBA" id="ARBA00022729"/>
    </source>
</evidence>
<comment type="similarity">
    <text evidence="8">Belongs to the glycosyl hydrolase 5 (cellulase A) family.</text>
</comment>
<evidence type="ECO:0000256" key="4">
    <source>
        <dbReference type="ARBA" id="ARBA00023001"/>
    </source>
</evidence>
<dbReference type="Pfam" id="PF00553">
    <property type="entry name" value="CBM_2"/>
    <property type="match status" value="1"/>
</dbReference>
<organism evidence="12 13">
    <name type="scientific">Glycomyces albidus</name>
    <dbReference type="NCBI Taxonomy" id="2656774"/>
    <lineage>
        <taxon>Bacteria</taxon>
        <taxon>Bacillati</taxon>
        <taxon>Actinomycetota</taxon>
        <taxon>Actinomycetes</taxon>
        <taxon>Glycomycetales</taxon>
        <taxon>Glycomycetaceae</taxon>
        <taxon>Glycomyces</taxon>
    </lineage>
</organism>
<name>A0A6L5G516_9ACTN</name>
<dbReference type="InterPro" id="IPR017853">
    <property type="entry name" value="GH"/>
</dbReference>
<sequence>MSIVITLLWSVPHRTREDAMRFNRAKRRGLAFTAVAAAAIMTTGLGVAVAQQASASEGCDVDYKVVGSWGSGFQAAVSITAAEAIDGWELGWEFPGDTTVSQAWNVEWSQSGADFSGTDVGWNGSIPAGETRQVFGFIGSGSTEAPERFTLNGVVCGDQGGEPTDTPSETETPKPPEGKPSALHVEGNRLVDAEGETVVLNGFNRTGTEWPCVDGWGFIDGPSDDAAIEAIASWRPNAVRVPMNELCWLGINGVDPEWTGENYRAFIEDWVDRLTDAGIYVILDLHWSGYGDELVRGQQLMANADHSPDFWTSVAERFKDNPAVLYDLFNEPHDISDACWRDGCTTSEGWEAAGMQDLLDAVRSTGAAQPVIVTCNGWGNGCGGYLDFMPTDPEGKIVAGVHVYEGTGCNTQACWDRDIAPIAAELPTVFSEFGDGGCDHDWSDGMIAWADARGIGWTAWSWYPDCDMPGLIADWDGTPTGYGEGIKEALANRP</sequence>
<dbReference type="AlphaFoldDB" id="A0A6L5G516"/>
<keyword evidence="6 8" id="KW-0326">Glycosidase</keyword>
<keyword evidence="10" id="KW-0812">Transmembrane</keyword>
<evidence type="ECO:0000256" key="3">
    <source>
        <dbReference type="ARBA" id="ARBA00022801"/>
    </source>
</evidence>
<dbReference type="PROSITE" id="PS51173">
    <property type="entry name" value="CBM2"/>
    <property type="match status" value="1"/>
</dbReference>
<dbReference type="GO" id="GO:0030247">
    <property type="term" value="F:polysaccharide binding"/>
    <property type="evidence" value="ECO:0007669"/>
    <property type="project" value="UniProtKB-UniRule"/>
</dbReference>
<keyword evidence="3 8" id="KW-0378">Hydrolase</keyword>
<dbReference type="EMBL" id="WIAO01000003">
    <property type="protein sequence ID" value="MQM24729.1"/>
    <property type="molecule type" value="Genomic_DNA"/>
</dbReference>
<accession>A0A6L5G516</accession>
<keyword evidence="10" id="KW-1133">Transmembrane helix</keyword>